<evidence type="ECO:0000313" key="3">
    <source>
        <dbReference type="EMBL" id="MBD2703710.1"/>
    </source>
</evidence>
<dbReference type="GO" id="GO:0052851">
    <property type="term" value="F:ferric-chelate reductase (NADPH) activity"/>
    <property type="evidence" value="ECO:0007669"/>
    <property type="project" value="TreeGrafter"/>
</dbReference>
<dbReference type="SUPFAM" id="SSF51735">
    <property type="entry name" value="NAD(P)-binding Rossmann-fold domains"/>
    <property type="match status" value="1"/>
</dbReference>
<accession>A0A927ATK0</accession>
<dbReference type="GO" id="GO:0008823">
    <property type="term" value="F:cupric reductase (NADH) activity"/>
    <property type="evidence" value="ECO:0007669"/>
    <property type="project" value="TreeGrafter"/>
</dbReference>
<dbReference type="PANTHER" id="PTHR14239">
    <property type="entry name" value="DUDULIN-RELATED"/>
    <property type="match status" value="1"/>
</dbReference>
<sequence length="234" mass="25130">MAQKIAILGTGSVGRTFAERLTSLGYDVTIGTRNVDDTLVKTKTDSSGNVPLTTWLEERNTIRLATFTEAAQQASILFNCTKGDASVDVLTAAGAENLDGKILIDVANPLDFSNGFPPSLSVCNTNSLAEEIQRAFPSLRVVKTLNTMTAALMVNPALLVGDHAVFVCGNDEGAKQETAKLLEVFGWKSASIIDLGDITNARATEMLLPIWVRLYGKFKTPIFNFQINTDAAGQ</sequence>
<dbReference type="Proteomes" id="UP000598820">
    <property type="component" value="Unassembled WGS sequence"/>
</dbReference>
<name>A0A927ATK0_9BACT</name>
<dbReference type="PANTHER" id="PTHR14239:SF0">
    <property type="entry name" value="F420-DEPENDENT NADP REDUCTASE"/>
    <property type="match status" value="1"/>
</dbReference>
<dbReference type="RefSeq" id="WP_190889594.1">
    <property type="nucleotide sequence ID" value="NZ_JACWZY010000024.1"/>
</dbReference>
<dbReference type="InterPro" id="IPR028939">
    <property type="entry name" value="P5C_Rdtase_cat_N"/>
</dbReference>
<dbReference type="Pfam" id="PF03807">
    <property type="entry name" value="F420_oxidored"/>
    <property type="match status" value="1"/>
</dbReference>
<protein>
    <submittedName>
        <fullName evidence="3">NAD(P)-binding domain-containing protein</fullName>
    </submittedName>
</protein>
<evidence type="ECO:0000313" key="4">
    <source>
        <dbReference type="Proteomes" id="UP000598820"/>
    </source>
</evidence>
<dbReference type="GO" id="GO:0015677">
    <property type="term" value="P:copper ion import"/>
    <property type="evidence" value="ECO:0007669"/>
    <property type="project" value="TreeGrafter"/>
</dbReference>
<feature type="domain" description="Pyrroline-5-carboxylate reductase catalytic N-terminal" evidence="2">
    <location>
        <begin position="4"/>
        <end position="109"/>
    </location>
</feature>
<reference evidence="3" key="1">
    <citation type="submission" date="2020-09" db="EMBL/GenBank/DDBJ databases">
        <authorList>
            <person name="Kim M.K."/>
        </authorList>
    </citation>
    <scope>NUCLEOTIDE SEQUENCE</scope>
    <source>
        <strain evidence="3">BT702</strain>
    </source>
</reference>
<comment type="caution">
    <text evidence="3">The sequence shown here is derived from an EMBL/GenBank/DDBJ whole genome shotgun (WGS) entry which is preliminary data.</text>
</comment>
<gene>
    <name evidence="3" type="ORF">IC229_23900</name>
</gene>
<keyword evidence="4" id="KW-1185">Reference proteome</keyword>
<dbReference type="InterPro" id="IPR051267">
    <property type="entry name" value="STEAP_metalloreductase"/>
</dbReference>
<dbReference type="AlphaFoldDB" id="A0A927ATK0"/>
<dbReference type="EMBL" id="JACWZY010000024">
    <property type="protein sequence ID" value="MBD2703710.1"/>
    <property type="molecule type" value="Genomic_DNA"/>
</dbReference>
<dbReference type="GO" id="GO:0005886">
    <property type="term" value="C:plasma membrane"/>
    <property type="evidence" value="ECO:0007669"/>
    <property type="project" value="TreeGrafter"/>
</dbReference>
<keyword evidence="1" id="KW-0560">Oxidoreductase</keyword>
<organism evidence="3 4">
    <name type="scientific">Spirosoma profusum</name>
    <dbReference type="NCBI Taxonomy" id="2771354"/>
    <lineage>
        <taxon>Bacteria</taxon>
        <taxon>Pseudomonadati</taxon>
        <taxon>Bacteroidota</taxon>
        <taxon>Cytophagia</taxon>
        <taxon>Cytophagales</taxon>
        <taxon>Cytophagaceae</taxon>
        <taxon>Spirosoma</taxon>
    </lineage>
</organism>
<evidence type="ECO:0000259" key="2">
    <source>
        <dbReference type="Pfam" id="PF03807"/>
    </source>
</evidence>
<proteinExistence type="predicted"/>
<dbReference type="InterPro" id="IPR036291">
    <property type="entry name" value="NAD(P)-bd_dom_sf"/>
</dbReference>
<dbReference type="Gene3D" id="3.40.50.720">
    <property type="entry name" value="NAD(P)-binding Rossmann-like Domain"/>
    <property type="match status" value="1"/>
</dbReference>
<evidence type="ECO:0000256" key="1">
    <source>
        <dbReference type="ARBA" id="ARBA00023002"/>
    </source>
</evidence>